<gene>
    <name evidence="2" type="ORF">SSP24_34820</name>
</gene>
<evidence type="ECO:0000256" key="1">
    <source>
        <dbReference type="SAM" id="Phobius"/>
    </source>
</evidence>
<accession>A0A4Y3VG10</accession>
<evidence type="ECO:0000313" key="2">
    <source>
        <dbReference type="EMBL" id="GEC05827.1"/>
    </source>
</evidence>
<dbReference type="EMBL" id="BJND01000023">
    <property type="protein sequence ID" value="GEC05827.1"/>
    <property type="molecule type" value="Genomic_DNA"/>
</dbReference>
<keyword evidence="1" id="KW-0472">Membrane</keyword>
<keyword evidence="1" id="KW-1133">Transmembrane helix</keyword>
<keyword evidence="3" id="KW-1185">Reference proteome</keyword>
<feature type="transmembrane region" description="Helical" evidence="1">
    <location>
        <begin position="14"/>
        <end position="32"/>
    </location>
</feature>
<protein>
    <recommendedName>
        <fullName evidence="4">DUF4245 domain-containing protein</fullName>
    </recommendedName>
</protein>
<name>A0A4Y3VG10_9ACTN</name>
<proteinExistence type="predicted"/>
<dbReference type="Pfam" id="PF14030">
    <property type="entry name" value="DUF4245"/>
    <property type="match status" value="1"/>
</dbReference>
<dbReference type="Proteomes" id="UP000317881">
    <property type="component" value="Unassembled WGS sequence"/>
</dbReference>
<evidence type="ECO:0000313" key="3">
    <source>
        <dbReference type="Proteomes" id="UP000317881"/>
    </source>
</evidence>
<dbReference type="AlphaFoldDB" id="A0A4Y3VG10"/>
<keyword evidence="1" id="KW-0812">Transmembrane</keyword>
<evidence type="ECO:0008006" key="4">
    <source>
        <dbReference type="Google" id="ProtNLM"/>
    </source>
</evidence>
<dbReference type="RefSeq" id="WP_141310453.1">
    <property type="nucleotide sequence ID" value="NZ_BJND01000023.1"/>
</dbReference>
<comment type="caution">
    <text evidence="2">The sequence shown here is derived from an EMBL/GenBank/DDBJ whole genome shotgun (WGS) entry which is preliminary data.</text>
</comment>
<sequence>MAGTNGKQKTVRDMVLSLGLIVLAGLVMYLFIPHDDDKEPNIPRVDYRVELLTARRAAAYPVAAPEGLPQTWKATSVRFDGQEHDTWHLGFHAPDGEYVTVKQSMDKRIPFIEDATQGADETEVTEEIGGRTWIRYTGGRYDALVLAEDDDAKGTTTVVAGTGSFEQLVTMAKALKTS</sequence>
<dbReference type="InterPro" id="IPR025339">
    <property type="entry name" value="DUF4245"/>
</dbReference>
<reference evidence="2 3" key="1">
    <citation type="submission" date="2019-06" db="EMBL/GenBank/DDBJ databases">
        <title>Whole genome shotgun sequence of Streptomyces spinoverrucosus NBRC 14228.</title>
        <authorList>
            <person name="Hosoyama A."/>
            <person name="Uohara A."/>
            <person name="Ohji S."/>
            <person name="Ichikawa N."/>
        </authorList>
    </citation>
    <scope>NUCLEOTIDE SEQUENCE [LARGE SCALE GENOMIC DNA]</scope>
    <source>
        <strain evidence="2 3">NBRC 14228</strain>
    </source>
</reference>
<dbReference type="OrthoDB" id="5146801at2"/>
<organism evidence="2 3">
    <name type="scientific">Streptomyces spinoverrucosus</name>
    <dbReference type="NCBI Taxonomy" id="284043"/>
    <lineage>
        <taxon>Bacteria</taxon>
        <taxon>Bacillati</taxon>
        <taxon>Actinomycetota</taxon>
        <taxon>Actinomycetes</taxon>
        <taxon>Kitasatosporales</taxon>
        <taxon>Streptomycetaceae</taxon>
        <taxon>Streptomyces</taxon>
    </lineage>
</organism>